<dbReference type="InterPro" id="IPR003615">
    <property type="entry name" value="HNH_nuc"/>
</dbReference>
<evidence type="ECO:0000259" key="1">
    <source>
        <dbReference type="Pfam" id="PF01844"/>
    </source>
</evidence>
<accession>A0A931EYT2</accession>
<keyword evidence="2" id="KW-0540">Nuclease</keyword>
<protein>
    <submittedName>
        <fullName evidence="2">HNH endonuclease</fullName>
    </submittedName>
</protein>
<evidence type="ECO:0000313" key="3">
    <source>
        <dbReference type="Proteomes" id="UP000605361"/>
    </source>
</evidence>
<dbReference type="InterPro" id="IPR002711">
    <property type="entry name" value="HNH"/>
</dbReference>
<feature type="domain" description="HNH" evidence="1">
    <location>
        <begin position="8"/>
        <end position="40"/>
    </location>
</feature>
<dbReference type="Proteomes" id="UP000605361">
    <property type="component" value="Unassembled WGS sequence"/>
</dbReference>
<dbReference type="Gene3D" id="1.10.30.50">
    <property type="match status" value="1"/>
</dbReference>
<name>A0A931EYT2_9ACTN</name>
<dbReference type="GO" id="GO:0004519">
    <property type="term" value="F:endonuclease activity"/>
    <property type="evidence" value="ECO:0007669"/>
    <property type="project" value="UniProtKB-KW"/>
</dbReference>
<organism evidence="2 3">
    <name type="scientific">Nonomuraea cypriaca</name>
    <dbReference type="NCBI Taxonomy" id="1187855"/>
    <lineage>
        <taxon>Bacteria</taxon>
        <taxon>Bacillati</taxon>
        <taxon>Actinomycetota</taxon>
        <taxon>Actinomycetes</taxon>
        <taxon>Streptosporangiales</taxon>
        <taxon>Streptosporangiaceae</taxon>
        <taxon>Nonomuraea</taxon>
    </lineage>
</organism>
<reference evidence="2" key="1">
    <citation type="submission" date="2020-11" db="EMBL/GenBank/DDBJ databases">
        <title>Whole-genome analyses of Nonomuraea sp. K274.</title>
        <authorList>
            <person name="Veyisoglu A."/>
        </authorList>
    </citation>
    <scope>NUCLEOTIDE SEQUENCE</scope>
    <source>
        <strain evidence="2">K274</strain>
    </source>
</reference>
<comment type="caution">
    <text evidence="2">The sequence shown here is derived from an EMBL/GenBank/DDBJ whole genome shotgun (WGS) entry which is preliminary data.</text>
</comment>
<dbReference type="GO" id="GO:0008270">
    <property type="term" value="F:zinc ion binding"/>
    <property type="evidence" value="ECO:0007669"/>
    <property type="project" value="InterPro"/>
</dbReference>
<keyword evidence="2" id="KW-0378">Hydrolase</keyword>
<dbReference type="AlphaFoldDB" id="A0A931EYT2"/>
<keyword evidence="2" id="KW-0255">Endonuclease</keyword>
<gene>
    <name evidence="2" type="ORF">ITP53_25925</name>
</gene>
<evidence type="ECO:0000313" key="2">
    <source>
        <dbReference type="EMBL" id="MBF8189109.1"/>
    </source>
</evidence>
<dbReference type="EMBL" id="JADOGI010000083">
    <property type="protein sequence ID" value="MBF8189109.1"/>
    <property type="molecule type" value="Genomic_DNA"/>
</dbReference>
<proteinExistence type="predicted"/>
<dbReference type="CDD" id="cd00085">
    <property type="entry name" value="HNHc"/>
    <property type="match status" value="1"/>
</dbReference>
<sequence length="43" mass="4646">MVRGCGAYADTADHITPWTKGGSSAVENLQAMCRPHNSGKRDR</sequence>
<keyword evidence="3" id="KW-1185">Reference proteome</keyword>
<dbReference type="GO" id="GO:0003676">
    <property type="term" value="F:nucleic acid binding"/>
    <property type="evidence" value="ECO:0007669"/>
    <property type="project" value="InterPro"/>
</dbReference>
<dbReference type="Pfam" id="PF01844">
    <property type="entry name" value="HNH"/>
    <property type="match status" value="1"/>
</dbReference>